<dbReference type="EMBL" id="CAXAMM010041995">
    <property type="protein sequence ID" value="CAK9102323.1"/>
    <property type="molecule type" value="Genomic_DNA"/>
</dbReference>
<evidence type="ECO:0000256" key="3">
    <source>
        <dbReference type="ARBA" id="ARBA00022692"/>
    </source>
</evidence>
<dbReference type="PANTHER" id="PTHR16119">
    <property type="entry name" value="TRANSMEMBRANE PROTEIN 144"/>
    <property type="match status" value="1"/>
</dbReference>
<dbReference type="InterPro" id="IPR010651">
    <property type="entry name" value="Sugar_transport"/>
</dbReference>
<dbReference type="PANTHER" id="PTHR16119:SF17">
    <property type="entry name" value="TRANSMEMBRANE PROTEIN 144"/>
    <property type="match status" value="1"/>
</dbReference>
<dbReference type="Proteomes" id="UP001642464">
    <property type="component" value="Unassembled WGS sequence"/>
</dbReference>
<dbReference type="InterPro" id="IPR012435">
    <property type="entry name" value="TMEM144"/>
</dbReference>
<gene>
    <name evidence="7" type="ORF">SCF082_LOCUS47829</name>
</gene>
<keyword evidence="5 6" id="KW-0472">Membrane</keyword>
<accession>A0ABP0RRU6</accession>
<evidence type="ECO:0000313" key="8">
    <source>
        <dbReference type="Proteomes" id="UP001642464"/>
    </source>
</evidence>
<evidence type="ECO:0000256" key="2">
    <source>
        <dbReference type="ARBA" id="ARBA00005731"/>
    </source>
</evidence>
<keyword evidence="3 6" id="KW-0812">Transmembrane</keyword>
<evidence type="ECO:0008006" key="9">
    <source>
        <dbReference type="Google" id="ProtNLM"/>
    </source>
</evidence>
<keyword evidence="8" id="KW-1185">Reference proteome</keyword>
<evidence type="ECO:0000313" key="7">
    <source>
        <dbReference type="EMBL" id="CAK9102323.1"/>
    </source>
</evidence>
<feature type="transmembrane region" description="Helical" evidence="6">
    <location>
        <begin position="121"/>
        <end position="141"/>
    </location>
</feature>
<feature type="transmembrane region" description="Helical" evidence="6">
    <location>
        <begin position="34"/>
        <end position="53"/>
    </location>
</feature>
<protein>
    <recommendedName>
        <fullName evidence="9">Transmembrane protein 144</fullName>
    </recommendedName>
</protein>
<feature type="transmembrane region" description="Helical" evidence="6">
    <location>
        <begin position="85"/>
        <end position="109"/>
    </location>
</feature>
<comment type="similarity">
    <text evidence="2">Belongs to the TMEM144 family.</text>
</comment>
<feature type="transmembrane region" description="Helical" evidence="6">
    <location>
        <begin position="194"/>
        <end position="212"/>
    </location>
</feature>
<evidence type="ECO:0000256" key="6">
    <source>
        <dbReference type="SAM" id="Phobius"/>
    </source>
</evidence>
<feature type="transmembrane region" description="Helical" evidence="6">
    <location>
        <begin position="60"/>
        <end position="79"/>
    </location>
</feature>
<organism evidence="7 8">
    <name type="scientific">Durusdinium trenchii</name>
    <dbReference type="NCBI Taxonomy" id="1381693"/>
    <lineage>
        <taxon>Eukaryota</taxon>
        <taxon>Sar</taxon>
        <taxon>Alveolata</taxon>
        <taxon>Dinophyceae</taxon>
        <taxon>Suessiales</taxon>
        <taxon>Symbiodiniaceae</taxon>
        <taxon>Durusdinium</taxon>
    </lineage>
</organism>
<evidence type="ECO:0000256" key="4">
    <source>
        <dbReference type="ARBA" id="ARBA00022989"/>
    </source>
</evidence>
<comment type="caution">
    <text evidence="7">The sequence shown here is derived from an EMBL/GenBank/DDBJ whole genome shotgun (WGS) entry which is preliminary data.</text>
</comment>
<dbReference type="Pfam" id="PF07857">
    <property type="entry name" value="TMEM144"/>
    <property type="match status" value="1"/>
</dbReference>
<name>A0ABP0RRU6_9DINO</name>
<evidence type="ECO:0000256" key="1">
    <source>
        <dbReference type="ARBA" id="ARBA00004141"/>
    </source>
</evidence>
<evidence type="ECO:0000256" key="5">
    <source>
        <dbReference type="ARBA" id="ARBA00023136"/>
    </source>
</evidence>
<keyword evidence="4 6" id="KW-1133">Transmembrane helix</keyword>
<sequence length="329" mass="35308">MSQAVGLIYAFVAAIAFGIQYVPVKKYEIFEGTAFQWFMCNGILMCGFIIAAASGELQRGLSPLVMLGGVFWASSNYLVLPLVKLLGIGLGFSLYHFVNLMTGYCIGRFGLFGVKVLTGKLLYCDIGCFLILISFFAMVFVEAGHENGEVSDSDSECSSDESGSYDKVVKATGTMAKAEELGTLDRLGPGAQKVLGVVLAILAGVLCGVNGVPATLWEAQHPEADAFSVALPQCLGIWVCSSGEAQEVGDWPGLRQWLHLGHRLCMHDEGYCQFGLLGGLHLGCRWANFGVQLAVGLRVQGNNQPEAAHDLLWCLYVAAGGSSADWNLW</sequence>
<proteinExistence type="inferred from homology"/>
<comment type="subcellular location">
    <subcellularLocation>
        <location evidence="1">Membrane</location>
        <topology evidence="1">Multi-pass membrane protein</topology>
    </subcellularLocation>
</comment>
<reference evidence="7 8" key="1">
    <citation type="submission" date="2024-02" db="EMBL/GenBank/DDBJ databases">
        <authorList>
            <person name="Chen Y."/>
            <person name="Shah S."/>
            <person name="Dougan E. K."/>
            <person name="Thang M."/>
            <person name="Chan C."/>
        </authorList>
    </citation>
    <scope>NUCLEOTIDE SEQUENCE [LARGE SCALE GENOMIC DNA]</scope>
</reference>